<dbReference type="AlphaFoldDB" id="A0A7K6RFL4"/>
<feature type="non-terminal residue" evidence="2">
    <location>
        <position position="84"/>
    </location>
</feature>
<dbReference type="EMBL" id="VZRY01000625">
    <property type="protein sequence ID" value="NWW84810.1"/>
    <property type="molecule type" value="Genomic_DNA"/>
</dbReference>
<dbReference type="CDD" id="cd17039">
    <property type="entry name" value="Ubl_ubiquitin_like"/>
    <property type="match status" value="1"/>
</dbReference>
<proteinExistence type="predicted"/>
<keyword evidence="3" id="KW-1185">Reference proteome</keyword>
<sequence>MAESQPAAHSPSKFCIFIKTVRGKTLAVPVSLDDSVRELKAKLNAQDSSLSPEAGMLHYNGRQMEDDLTLQHYEVTPNSFLYHT</sequence>
<evidence type="ECO:0000259" key="1">
    <source>
        <dbReference type="PROSITE" id="PS50053"/>
    </source>
</evidence>
<accession>A0A7K6RFL4</accession>
<evidence type="ECO:0000313" key="2">
    <source>
        <dbReference type="EMBL" id="NWW84810.1"/>
    </source>
</evidence>
<gene>
    <name evidence="2" type="primary">Fus1</name>
    <name evidence="2" type="ORF">RHYJUB_R14668</name>
</gene>
<dbReference type="SUPFAM" id="SSF54236">
    <property type="entry name" value="Ubiquitin-like"/>
    <property type="match status" value="1"/>
</dbReference>
<dbReference type="Proteomes" id="UP000570016">
    <property type="component" value="Unassembled WGS sequence"/>
</dbReference>
<dbReference type="PROSITE" id="PS50053">
    <property type="entry name" value="UBIQUITIN_2"/>
    <property type="match status" value="1"/>
</dbReference>
<dbReference type="InterPro" id="IPR029071">
    <property type="entry name" value="Ubiquitin-like_domsf"/>
</dbReference>
<dbReference type="SMART" id="SM00213">
    <property type="entry name" value="UBQ"/>
    <property type="match status" value="1"/>
</dbReference>
<dbReference type="OrthoDB" id="9375148at2759"/>
<comment type="caution">
    <text evidence="2">The sequence shown here is derived from an EMBL/GenBank/DDBJ whole genome shotgun (WGS) entry which is preliminary data.</text>
</comment>
<evidence type="ECO:0000313" key="3">
    <source>
        <dbReference type="Proteomes" id="UP000570016"/>
    </source>
</evidence>
<name>A0A7K6RFL4_9AVES</name>
<feature type="non-terminal residue" evidence="2">
    <location>
        <position position="1"/>
    </location>
</feature>
<dbReference type="Gene3D" id="3.10.20.90">
    <property type="entry name" value="Phosphatidylinositol 3-kinase Catalytic Subunit, Chain A, domain 1"/>
    <property type="match status" value="1"/>
</dbReference>
<reference evidence="2 3" key="1">
    <citation type="submission" date="2019-09" db="EMBL/GenBank/DDBJ databases">
        <title>Bird 10,000 Genomes (B10K) Project - Family phase.</title>
        <authorList>
            <person name="Zhang G."/>
        </authorList>
    </citation>
    <scope>NUCLEOTIDE SEQUENCE [LARGE SCALE GENOMIC DNA]</scope>
    <source>
        <strain evidence="2">B10K-DU-029-58</strain>
        <tissue evidence="2">Muscle</tissue>
    </source>
</reference>
<feature type="domain" description="Ubiquitin-like" evidence="1">
    <location>
        <begin position="14"/>
        <end position="84"/>
    </location>
</feature>
<organism evidence="2 3">
    <name type="scientific">Rhynochetos jubatus</name>
    <name type="common">kagu</name>
    <dbReference type="NCBI Taxonomy" id="54386"/>
    <lineage>
        <taxon>Eukaryota</taxon>
        <taxon>Metazoa</taxon>
        <taxon>Chordata</taxon>
        <taxon>Craniata</taxon>
        <taxon>Vertebrata</taxon>
        <taxon>Euteleostomi</taxon>
        <taxon>Archelosauria</taxon>
        <taxon>Archosauria</taxon>
        <taxon>Dinosauria</taxon>
        <taxon>Saurischia</taxon>
        <taxon>Theropoda</taxon>
        <taxon>Coelurosauria</taxon>
        <taxon>Aves</taxon>
        <taxon>Neognathae</taxon>
        <taxon>Neoaves</taxon>
        <taxon>Phaethontimorphae</taxon>
        <taxon>Eurypygiformes</taxon>
        <taxon>Rhynochetidae</taxon>
        <taxon>Rhynochetos</taxon>
    </lineage>
</organism>
<dbReference type="Pfam" id="PF00240">
    <property type="entry name" value="ubiquitin"/>
    <property type="match status" value="1"/>
</dbReference>
<dbReference type="InterPro" id="IPR000626">
    <property type="entry name" value="Ubiquitin-like_dom"/>
</dbReference>
<protein>
    <submittedName>
        <fullName evidence="2">RL40 protein</fullName>
    </submittedName>
</protein>